<organism evidence="3 4">
    <name type="scientific">Azospirillum isscasi</name>
    <dbReference type="NCBI Taxonomy" id="3053926"/>
    <lineage>
        <taxon>Bacteria</taxon>
        <taxon>Pseudomonadati</taxon>
        <taxon>Pseudomonadota</taxon>
        <taxon>Alphaproteobacteria</taxon>
        <taxon>Rhodospirillales</taxon>
        <taxon>Azospirillaceae</taxon>
        <taxon>Azospirillum</taxon>
    </lineage>
</organism>
<keyword evidence="1" id="KW-0732">Signal</keyword>
<dbReference type="RefSeq" id="WP_306709464.1">
    <property type="nucleotide sequence ID" value="NZ_JAUJFI010000123.1"/>
</dbReference>
<dbReference type="InterPro" id="IPR052755">
    <property type="entry name" value="Lysozyme_Inhibitor_LprI"/>
</dbReference>
<sequence length="229" mass="23387">MLRPALLALGLLALPSAATAAGFPCSKANTPTEKAICADPALSALDDRLSASYRAALDRLSGASPEEGAAGAAVKTDQRAWLRERDSCGADPSCLRRAYEGRVAVLSFRTDPAAPSPAGRYVGRFDHEGFMDIAAVALRDGTVAVSVSGAEPTAGRWVCDFSGVGRLDGAGRLAVGTPDATPDAGGGGLILEAGEGGGITIPDLEPNRAASGYWCGHNGSFIGSYRRVP</sequence>
<gene>
    <name evidence="3" type="ORF">QSG27_20740</name>
</gene>
<protein>
    <submittedName>
        <fullName evidence="3">Lysozyme inhibitor LprI family protein</fullName>
    </submittedName>
</protein>
<feature type="signal peptide" evidence="1">
    <location>
        <begin position="1"/>
        <end position="20"/>
    </location>
</feature>
<feature type="chain" id="PRO_5045528021" evidence="1">
    <location>
        <begin position="21"/>
        <end position="229"/>
    </location>
</feature>
<dbReference type="Proteomes" id="UP001227317">
    <property type="component" value="Unassembled WGS sequence"/>
</dbReference>
<proteinExistence type="predicted"/>
<evidence type="ECO:0000256" key="1">
    <source>
        <dbReference type="SAM" id="SignalP"/>
    </source>
</evidence>
<dbReference type="Pfam" id="PF07007">
    <property type="entry name" value="LprI"/>
    <property type="match status" value="1"/>
</dbReference>
<evidence type="ECO:0000313" key="3">
    <source>
        <dbReference type="EMBL" id="MDQ2105139.1"/>
    </source>
</evidence>
<keyword evidence="4" id="KW-1185">Reference proteome</keyword>
<dbReference type="InterPro" id="IPR009739">
    <property type="entry name" value="LprI-like_N"/>
</dbReference>
<dbReference type="Gene3D" id="1.20.1270.180">
    <property type="match status" value="1"/>
</dbReference>
<reference evidence="3 4" key="1">
    <citation type="submission" date="2023-06" db="EMBL/GenBank/DDBJ databases">
        <title>Azospirillum isscasensis sp.nov, a bacterium isolated from rhizosphere soil of rice.</title>
        <authorList>
            <person name="Wang H."/>
        </authorList>
    </citation>
    <scope>NUCLEOTIDE SEQUENCE [LARGE SCALE GENOMIC DNA]</scope>
    <source>
        <strain evidence="3 4">C340-1</strain>
    </source>
</reference>
<dbReference type="PANTHER" id="PTHR37549:SF1">
    <property type="entry name" value="LIPOPROTEIN LPRI"/>
    <property type="match status" value="1"/>
</dbReference>
<accession>A0ABU0WNK1</accession>
<dbReference type="EMBL" id="JAUJFI010000123">
    <property type="protein sequence ID" value="MDQ2105139.1"/>
    <property type="molecule type" value="Genomic_DNA"/>
</dbReference>
<name>A0ABU0WNK1_9PROT</name>
<comment type="caution">
    <text evidence="3">The sequence shown here is derived from an EMBL/GenBank/DDBJ whole genome shotgun (WGS) entry which is preliminary data.</text>
</comment>
<evidence type="ECO:0000259" key="2">
    <source>
        <dbReference type="Pfam" id="PF07007"/>
    </source>
</evidence>
<evidence type="ECO:0000313" key="4">
    <source>
        <dbReference type="Proteomes" id="UP001227317"/>
    </source>
</evidence>
<dbReference type="PANTHER" id="PTHR37549">
    <property type="entry name" value="LIPOPROTEIN LPRI"/>
    <property type="match status" value="1"/>
</dbReference>
<feature type="domain" description="Lysozyme inhibitor LprI-like N-terminal" evidence="2">
    <location>
        <begin position="25"/>
        <end position="92"/>
    </location>
</feature>